<dbReference type="AlphaFoldDB" id="A0AAW0RAQ5"/>
<organism evidence="3 4">
    <name type="scientific">Apiospora kogelbergensis</name>
    <dbReference type="NCBI Taxonomy" id="1337665"/>
    <lineage>
        <taxon>Eukaryota</taxon>
        <taxon>Fungi</taxon>
        <taxon>Dikarya</taxon>
        <taxon>Ascomycota</taxon>
        <taxon>Pezizomycotina</taxon>
        <taxon>Sordariomycetes</taxon>
        <taxon>Xylariomycetidae</taxon>
        <taxon>Amphisphaeriales</taxon>
        <taxon>Apiosporaceae</taxon>
        <taxon>Apiospora</taxon>
    </lineage>
</organism>
<accession>A0AAW0RAQ5</accession>
<feature type="signal peptide" evidence="2">
    <location>
        <begin position="1"/>
        <end position="21"/>
    </location>
</feature>
<proteinExistence type="predicted"/>
<feature type="transmembrane region" description="Helical" evidence="1">
    <location>
        <begin position="253"/>
        <end position="275"/>
    </location>
</feature>
<evidence type="ECO:0000256" key="1">
    <source>
        <dbReference type="SAM" id="Phobius"/>
    </source>
</evidence>
<name>A0AAW0RAQ5_9PEZI</name>
<evidence type="ECO:0000313" key="3">
    <source>
        <dbReference type="EMBL" id="KAK8131859.1"/>
    </source>
</evidence>
<protein>
    <recommendedName>
        <fullName evidence="5">Thaumatin family protein</fullName>
    </recommendedName>
</protein>
<evidence type="ECO:0000313" key="4">
    <source>
        <dbReference type="Proteomes" id="UP001392437"/>
    </source>
</evidence>
<sequence length="489" mass="51977">MLPLAIWLLCLACFQIHGAWAISPSRTTPVAPIDAINPTVTGQIGINPVDILPPTSVVAPIGTDTEYLTEVVTDNFTVTKWIAATTDFGTATINITSNGQVQATTIPQGFKVTNTSAGVLEIAFSPYAKTFLDDILPKLPPCNPLLLRSEAAASGATANAQTERRPRLLQPRMDPAVACTRVRASRFAQLAAEDEAFARQLADLNGQVVRVTGHDAVALANNGEAMAFGLEEEALAEIVETGMAISPELTSGIVTVGLVALFDIIASVAFAYSVYQIAEGMWKLKADPQPRPIFTPTRTYDMSTAPSSVVTPSLCPTSPVPCVGDMCQGGADSLCTNAWLDCPCDVTGITIGDPGFWGGSLMGMSGLITSWHPPAPNSPQCLATGGDDTVTMEDSPWNAMFSEFCNTVGALDANGIIEDWDYCATADGQPNIHFQFEYNGTNPGDCKIQCHDAYDGLQESCAYTSHTKYREGFVEVSCGAAFYTVEQCT</sequence>
<keyword evidence="1" id="KW-0472">Membrane</keyword>
<keyword evidence="1" id="KW-0812">Transmembrane</keyword>
<evidence type="ECO:0008006" key="5">
    <source>
        <dbReference type="Google" id="ProtNLM"/>
    </source>
</evidence>
<gene>
    <name evidence="3" type="ORF">PG999_000032</name>
</gene>
<keyword evidence="2" id="KW-0732">Signal</keyword>
<keyword evidence="4" id="KW-1185">Reference proteome</keyword>
<reference evidence="3 4" key="1">
    <citation type="submission" date="2023-01" db="EMBL/GenBank/DDBJ databases">
        <title>Analysis of 21 Apiospora genomes using comparative genomics revels a genus with tremendous synthesis potential of carbohydrate active enzymes and secondary metabolites.</title>
        <authorList>
            <person name="Sorensen T."/>
        </authorList>
    </citation>
    <scope>NUCLEOTIDE SEQUENCE [LARGE SCALE GENOMIC DNA]</scope>
    <source>
        <strain evidence="3 4">CBS 117206</strain>
    </source>
</reference>
<dbReference type="EMBL" id="JAQQWP010000001">
    <property type="protein sequence ID" value="KAK8131859.1"/>
    <property type="molecule type" value="Genomic_DNA"/>
</dbReference>
<evidence type="ECO:0000256" key="2">
    <source>
        <dbReference type="SAM" id="SignalP"/>
    </source>
</evidence>
<feature type="chain" id="PRO_5043844452" description="Thaumatin family protein" evidence="2">
    <location>
        <begin position="22"/>
        <end position="489"/>
    </location>
</feature>
<keyword evidence="1" id="KW-1133">Transmembrane helix</keyword>
<comment type="caution">
    <text evidence="3">The sequence shown here is derived from an EMBL/GenBank/DDBJ whole genome shotgun (WGS) entry which is preliminary data.</text>
</comment>
<dbReference type="Proteomes" id="UP001392437">
    <property type="component" value="Unassembled WGS sequence"/>
</dbReference>